<accession>A0AAJ4R818</accession>
<protein>
    <submittedName>
        <fullName evidence="1">Uncharacterized protein</fullName>
    </submittedName>
</protein>
<name>A0AAJ4R818_9EURY</name>
<dbReference type="Proteomes" id="UP000270581">
    <property type="component" value="Unassembled WGS sequence"/>
</dbReference>
<gene>
    <name evidence="1" type="ORF">Nmn1133_06625</name>
</gene>
<proteinExistence type="predicted"/>
<organism evidence="1 2">
    <name type="scientific">Halosegnis longus</name>
    <dbReference type="NCBI Taxonomy" id="2216012"/>
    <lineage>
        <taxon>Archaea</taxon>
        <taxon>Methanobacteriati</taxon>
        <taxon>Methanobacteriota</taxon>
        <taxon>Stenosarchaea group</taxon>
        <taxon>Halobacteria</taxon>
        <taxon>Halobacteriales</taxon>
        <taxon>Natronomonadaceae</taxon>
        <taxon>Halosegnis</taxon>
    </lineage>
</organism>
<dbReference type="RefSeq" id="WP_123124057.1">
    <property type="nucleotide sequence ID" value="NZ_RJJC01000001.1"/>
</dbReference>
<dbReference type="InterPro" id="IPR016024">
    <property type="entry name" value="ARM-type_fold"/>
</dbReference>
<keyword evidence="2" id="KW-1185">Reference proteome</keyword>
<sequence>MGDPDPADDADEAETLVDELAQARSEDIPHHVLAMDADALRHRIATAEDVMVVHESLRALTVQVDVGTTPHDERTTEALMTALTRHDNERLAVAAVSYCHQVSQVVPERVDEYTRPLAVVLAHDQPPVLSDLSTDAHHGSLRTIIRTLNTAAEVDASPVVPCIPGLAHYLDAWPSQRSLLGWIVQLFEQVAIPDTETIQSRPAHRPFYRWGVVTDYATAFAPHVQTLASVTDIWDEVCRGALTVLYAVTRASPAAIEPALPTVIDTWHAAHSDRRSWIWLYGILSVALDETPALFDGHVDRIVDGIARDVARLYAPPLVSRERLTRARAALPGQMAVLVALSAVFPASTARAMRETRLAEVLRGVDGAIDDLTPMLVQPLSNSEHRACHVQFLELLHSIATRYPAAIESHTDVLQPLATDGSPDVSQAARRLLAAAGLN</sequence>
<dbReference type="SUPFAM" id="SSF48371">
    <property type="entry name" value="ARM repeat"/>
    <property type="match status" value="1"/>
</dbReference>
<comment type="caution">
    <text evidence="1">The sequence shown here is derived from an EMBL/GenBank/DDBJ whole genome shotgun (WGS) entry which is preliminary data.</text>
</comment>
<evidence type="ECO:0000313" key="2">
    <source>
        <dbReference type="Proteomes" id="UP000270581"/>
    </source>
</evidence>
<dbReference type="AlphaFoldDB" id="A0AAJ4R818"/>
<dbReference type="EMBL" id="RJJC01000001">
    <property type="protein sequence ID" value="RNJ26371.1"/>
    <property type="molecule type" value="Genomic_DNA"/>
</dbReference>
<reference evidence="1 2" key="1">
    <citation type="submission" date="2018-11" db="EMBL/GenBank/DDBJ databases">
        <title>Genome sequences of Natronomonas sp. CBA1133.</title>
        <authorList>
            <person name="Roh S.W."/>
            <person name="Cha I.-T."/>
        </authorList>
    </citation>
    <scope>NUCLEOTIDE SEQUENCE [LARGE SCALE GENOMIC DNA]</scope>
    <source>
        <strain evidence="1 2">CBA1133</strain>
    </source>
</reference>
<evidence type="ECO:0000313" key="1">
    <source>
        <dbReference type="EMBL" id="RNJ26371.1"/>
    </source>
</evidence>